<dbReference type="Pfam" id="PF00072">
    <property type="entry name" value="Response_reg"/>
    <property type="match status" value="1"/>
</dbReference>
<dbReference type="PANTHER" id="PTHR44591">
    <property type="entry name" value="STRESS RESPONSE REGULATOR PROTEIN 1"/>
    <property type="match status" value="1"/>
</dbReference>
<sequence>MVDAAAGRILVVDDDESVCRALSRLLRSFGFEVSTFGSAAELLASGPPDDTVCLVADVRMPEMSGVELCEHLHASGRYLPTVFVTAHGTEGLRSLVLEGSQVLEKPVSAERLIAAIGVARRQRPPHRPW</sequence>
<accession>A0ABN6N0Q9</accession>
<reference evidence="5" key="1">
    <citation type="journal article" date="2022" name="Int. J. Syst. Evol. Microbiol.">
        <title>Anaeromyxobacter oryzae sp. nov., Anaeromyxobacter diazotrophicus sp. nov. and Anaeromyxobacter paludicola sp. nov., isolated from paddy soils.</title>
        <authorList>
            <person name="Itoh H."/>
            <person name="Xu Z."/>
            <person name="Mise K."/>
            <person name="Masuda Y."/>
            <person name="Ushijima N."/>
            <person name="Hayakawa C."/>
            <person name="Shiratori Y."/>
            <person name="Senoo K."/>
        </authorList>
    </citation>
    <scope>NUCLEOTIDE SEQUENCE [LARGE SCALE GENOMIC DNA]</scope>
    <source>
        <strain evidence="5">Red232</strain>
    </source>
</reference>
<keyword evidence="1 2" id="KW-0597">Phosphoprotein</keyword>
<gene>
    <name evidence="4" type="ORF">AMOR_45980</name>
</gene>
<dbReference type="PANTHER" id="PTHR44591:SF25">
    <property type="entry name" value="CHEMOTAXIS TWO-COMPONENT RESPONSE REGULATOR"/>
    <property type="match status" value="1"/>
</dbReference>
<evidence type="ECO:0000259" key="3">
    <source>
        <dbReference type="PROSITE" id="PS50110"/>
    </source>
</evidence>
<evidence type="ECO:0000313" key="5">
    <source>
        <dbReference type="Proteomes" id="UP001162891"/>
    </source>
</evidence>
<dbReference type="EMBL" id="AP025591">
    <property type="protein sequence ID" value="BDG05602.1"/>
    <property type="molecule type" value="Genomic_DNA"/>
</dbReference>
<dbReference type="InterPro" id="IPR050595">
    <property type="entry name" value="Bact_response_regulator"/>
</dbReference>
<protein>
    <submittedName>
        <fullName evidence="4">Response regulator</fullName>
    </submittedName>
</protein>
<name>A0ABN6N0Q9_9BACT</name>
<dbReference type="InterPro" id="IPR001789">
    <property type="entry name" value="Sig_transdc_resp-reg_receiver"/>
</dbReference>
<dbReference type="PROSITE" id="PS50110">
    <property type="entry name" value="RESPONSE_REGULATORY"/>
    <property type="match status" value="1"/>
</dbReference>
<dbReference type="Gene3D" id="3.40.50.2300">
    <property type="match status" value="1"/>
</dbReference>
<evidence type="ECO:0000313" key="4">
    <source>
        <dbReference type="EMBL" id="BDG05602.1"/>
    </source>
</evidence>
<feature type="domain" description="Response regulatory" evidence="3">
    <location>
        <begin position="8"/>
        <end position="120"/>
    </location>
</feature>
<dbReference type="SMART" id="SM00448">
    <property type="entry name" value="REC"/>
    <property type="match status" value="1"/>
</dbReference>
<dbReference type="Proteomes" id="UP001162891">
    <property type="component" value="Chromosome"/>
</dbReference>
<dbReference type="SUPFAM" id="SSF52172">
    <property type="entry name" value="CheY-like"/>
    <property type="match status" value="1"/>
</dbReference>
<keyword evidence="5" id="KW-1185">Reference proteome</keyword>
<evidence type="ECO:0000256" key="1">
    <source>
        <dbReference type="ARBA" id="ARBA00022553"/>
    </source>
</evidence>
<organism evidence="4 5">
    <name type="scientific">Anaeromyxobacter oryzae</name>
    <dbReference type="NCBI Taxonomy" id="2918170"/>
    <lineage>
        <taxon>Bacteria</taxon>
        <taxon>Pseudomonadati</taxon>
        <taxon>Myxococcota</taxon>
        <taxon>Myxococcia</taxon>
        <taxon>Myxococcales</taxon>
        <taxon>Cystobacterineae</taxon>
        <taxon>Anaeromyxobacteraceae</taxon>
        <taxon>Anaeromyxobacter</taxon>
    </lineage>
</organism>
<dbReference type="RefSeq" id="WP_248354581.1">
    <property type="nucleotide sequence ID" value="NZ_AP025591.1"/>
</dbReference>
<dbReference type="InterPro" id="IPR011006">
    <property type="entry name" value="CheY-like_superfamily"/>
</dbReference>
<evidence type="ECO:0000256" key="2">
    <source>
        <dbReference type="PROSITE-ProRule" id="PRU00169"/>
    </source>
</evidence>
<feature type="modified residue" description="4-aspartylphosphate" evidence="2">
    <location>
        <position position="57"/>
    </location>
</feature>
<proteinExistence type="predicted"/>